<dbReference type="InterPro" id="IPR016163">
    <property type="entry name" value="Ald_DH_C"/>
</dbReference>
<keyword evidence="3" id="KW-1185">Reference proteome</keyword>
<feature type="non-terminal residue" evidence="2">
    <location>
        <position position="46"/>
    </location>
</feature>
<evidence type="ECO:0000313" key="2">
    <source>
        <dbReference type="EMBL" id="SNT76353.1"/>
    </source>
</evidence>
<dbReference type="InterPro" id="IPR015590">
    <property type="entry name" value="Aldehyde_DH_dom"/>
</dbReference>
<dbReference type="InterPro" id="IPR016161">
    <property type="entry name" value="Ald_DH/histidinol_DH"/>
</dbReference>
<feature type="domain" description="Aldehyde dehydrogenase" evidence="1">
    <location>
        <begin position="5"/>
        <end position="46"/>
    </location>
</feature>
<protein>
    <submittedName>
        <fullName evidence="2">Aldehyde dehydrogenase family protein</fullName>
    </submittedName>
</protein>
<dbReference type="Pfam" id="PF00171">
    <property type="entry name" value="Aldedh"/>
    <property type="match status" value="1"/>
</dbReference>
<organism evidence="2 3">
    <name type="scientific">Paracoccus seriniphilus</name>
    <dbReference type="NCBI Taxonomy" id="184748"/>
    <lineage>
        <taxon>Bacteria</taxon>
        <taxon>Pseudomonadati</taxon>
        <taxon>Pseudomonadota</taxon>
        <taxon>Alphaproteobacteria</taxon>
        <taxon>Rhodobacterales</taxon>
        <taxon>Paracoccaceae</taxon>
        <taxon>Paracoccus</taxon>
    </lineage>
</organism>
<dbReference type="GO" id="GO:0016620">
    <property type="term" value="F:oxidoreductase activity, acting on the aldehyde or oxo group of donors, NAD or NADP as acceptor"/>
    <property type="evidence" value="ECO:0007669"/>
    <property type="project" value="InterPro"/>
</dbReference>
<reference evidence="2 3" key="1">
    <citation type="submission" date="2017-07" db="EMBL/GenBank/DDBJ databases">
        <authorList>
            <person name="Sun Z.S."/>
            <person name="Albrecht U."/>
            <person name="Echele G."/>
            <person name="Lee C.C."/>
        </authorList>
    </citation>
    <scope>NUCLEOTIDE SEQUENCE [LARGE SCALE GENOMIC DNA]</scope>
    <source>
        <strain evidence="2 3">DSM 14827</strain>
    </source>
</reference>
<evidence type="ECO:0000313" key="3">
    <source>
        <dbReference type="Proteomes" id="UP000198307"/>
    </source>
</evidence>
<dbReference type="AlphaFoldDB" id="A0A239Q2A5"/>
<dbReference type="Gene3D" id="3.40.309.10">
    <property type="entry name" value="Aldehyde Dehydrogenase, Chain A, domain 2"/>
    <property type="match status" value="1"/>
</dbReference>
<dbReference type="SUPFAM" id="SSF53720">
    <property type="entry name" value="ALDH-like"/>
    <property type="match status" value="1"/>
</dbReference>
<name>A0A239Q2A5_9RHOB</name>
<sequence length="46" mass="4927">MNAPRRHQCADDIRIGPVISALPFDSLDEVVTRANATPYGLAAGVF</sequence>
<evidence type="ECO:0000259" key="1">
    <source>
        <dbReference type="Pfam" id="PF00171"/>
    </source>
</evidence>
<gene>
    <name evidence="2" type="ORF">SAMN05444959_11862</name>
</gene>
<dbReference type="EMBL" id="FZQB01000018">
    <property type="protein sequence ID" value="SNT76353.1"/>
    <property type="molecule type" value="Genomic_DNA"/>
</dbReference>
<dbReference type="Proteomes" id="UP000198307">
    <property type="component" value="Unassembled WGS sequence"/>
</dbReference>
<accession>A0A239Q2A5</accession>
<proteinExistence type="predicted"/>